<proteinExistence type="predicted"/>
<evidence type="ECO:0008006" key="3">
    <source>
        <dbReference type="Google" id="ProtNLM"/>
    </source>
</evidence>
<gene>
    <name evidence="1" type="ORF">ACFQ07_01930</name>
</gene>
<dbReference type="EMBL" id="JBHTIR010000209">
    <property type="protein sequence ID" value="MFD0850971.1"/>
    <property type="molecule type" value="Genomic_DNA"/>
</dbReference>
<organism evidence="1 2">
    <name type="scientific">Actinomadura adrarensis</name>
    <dbReference type="NCBI Taxonomy" id="1819600"/>
    <lineage>
        <taxon>Bacteria</taxon>
        <taxon>Bacillati</taxon>
        <taxon>Actinomycetota</taxon>
        <taxon>Actinomycetes</taxon>
        <taxon>Streptosporangiales</taxon>
        <taxon>Thermomonosporaceae</taxon>
        <taxon>Actinomadura</taxon>
    </lineage>
</organism>
<sequence>MVEREGAWGRRRSGWVRVLSVGAGNVRRVRPSDVQRLTVGETVDRYAEMVRAKTATGALAPGTAEVYTRDVHTFAELAGRERVLDDLDGADVDEVMLRFAHKPDGRRR</sequence>
<protein>
    <recommendedName>
        <fullName evidence="3">Integrase</fullName>
    </recommendedName>
</protein>
<evidence type="ECO:0000313" key="1">
    <source>
        <dbReference type="EMBL" id="MFD0850971.1"/>
    </source>
</evidence>
<feature type="non-terminal residue" evidence="1">
    <location>
        <position position="108"/>
    </location>
</feature>
<evidence type="ECO:0000313" key="2">
    <source>
        <dbReference type="Proteomes" id="UP001597083"/>
    </source>
</evidence>
<accession>A0ABW3C944</accession>
<keyword evidence="2" id="KW-1185">Reference proteome</keyword>
<reference evidence="2" key="1">
    <citation type="journal article" date="2019" name="Int. J. Syst. Evol. Microbiol.">
        <title>The Global Catalogue of Microorganisms (GCM) 10K type strain sequencing project: providing services to taxonomists for standard genome sequencing and annotation.</title>
        <authorList>
            <consortium name="The Broad Institute Genomics Platform"/>
            <consortium name="The Broad Institute Genome Sequencing Center for Infectious Disease"/>
            <person name="Wu L."/>
            <person name="Ma J."/>
        </authorList>
    </citation>
    <scope>NUCLEOTIDE SEQUENCE [LARGE SCALE GENOMIC DNA]</scope>
    <source>
        <strain evidence="2">JCM 31696</strain>
    </source>
</reference>
<dbReference type="Proteomes" id="UP001597083">
    <property type="component" value="Unassembled WGS sequence"/>
</dbReference>
<comment type="caution">
    <text evidence="1">The sequence shown here is derived from an EMBL/GenBank/DDBJ whole genome shotgun (WGS) entry which is preliminary data.</text>
</comment>
<name>A0ABW3C944_9ACTN</name>